<evidence type="ECO:0000313" key="12">
    <source>
        <dbReference type="Proteomes" id="UP001611263"/>
    </source>
</evidence>
<dbReference type="PROSITE" id="PS00490">
    <property type="entry name" value="MOLYBDOPTERIN_PROK_2"/>
    <property type="match status" value="1"/>
</dbReference>
<dbReference type="Gene3D" id="3.90.55.10">
    <property type="entry name" value="Dimethylsulfoxide Reductase, domain 3"/>
    <property type="match status" value="1"/>
</dbReference>
<comment type="caution">
    <text evidence="11">The sequence shown here is derived from an EMBL/GenBank/DDBJ whole genome shotgun (WGS) entry which is preliminary data.</text>
</comment>
<evidence type="ECO:0000256" key="5">
    <source>
        <dbReference type="ARBA" id="ARBA00022764"/>
    </source>
</evidence>
<evidence type="ECO:0000256" key="1">
    <source>
        <dbReference type="ARBA" id="ARBA00001942"/>
    </source>
</evidence>
<evidence type="ECO:0000259" key="8">
    <source>
        <dbReference type="Pfam" id="PF00384"/>
    </source>
</evidence>
<dbReference type="CDD" id="cd02793">
    <property type="entry name" value="MopB_CT_DMSOR-BSOR-TMAOR"/>
    <property type="match status" value="1"/>
</dbReference>
<name>A0ABW7TIW1_9NOCA</name>
<evidence type="ECO:0000256" key="2">
    <source>
        <dbReference type="ARBA" id="ARBA00010312"/>
    </source>
</evidence>
<feature type="region of interest" description="Disordered" evidence="7">
    <location>
        <begin position="784"/>
        <end position="803"/>
    </location>
</feature>
<sequence length="803" mass="87539">MSDGDTGPEPQPTEGLTGRPAPERMTMTRARPTATHWGNYLVDTAADGTLSVTPHGDDPHPSPIGRSLAALHDPAHRIARPAIRLGYYRDRTAADPTRRGQEPFVEVDWDEALDIAADALRTARATGGNRAIYGGSYGWAGAGRFHHAQGQVHRFLQLFGGYTASVDTYSFAAAEVLIPHVLGMNAYVAARQAPSTEEITRHCTRIVFFGGAPQRNTQVNPGGIGAHPGPDRQAALRGAGIDIVHIGPVRDDCDPAFGARWIPCRPHSDAAIMFALLHTLITEDLHDRAFLDRYCTGFDRLAEYVTGRSDGVPKSPEWAAGLAEIPAAEIRALARLMARERCLIGLPYALQRAEHGEQSYWAAWALAAALGHIGLPGGGVLMGTGVGMTNNLQRRYLPFEIGVLPQPGNPVADIVPVARLTEMLERPGGTVDYNGRVLTYPPIDLIYWAGGNPFHHHQDLNRLRRAWSRPRTVIVNEISWTATARLADIVLPTTASAEREDFTGGRTDHWMTPMPQALAPYEQARDDYAIFTGLAERLGFAERFTEGRTARQWVEQLWRTTVDNAAAAGIRLPGYADFHAGGPLDLRPQLPESRHVLELFRDDPQRHPLRTPSGRIELFSRTIAEFGYPDCLGHPAWFPPQEWLGSPAAQRFPLHLLSHQPATRLHSQLDHGVTSRETKVRGREPLRMNPADAAARGVSDGDIVRVHNDRGALLAGVRISDAVRPGVVHMATGAWYDPLDPADPESLDVHGNPNTVTNDIGTSSLTQGPAANSCLVEAERYDGELPPLSVGTPPPRVDAGSIR</sequence>
<dbReference type="Pfam" id="PF00384">
    <property type="entry name" value="Molybdopterin"/>
    <property type="match status" value="1"/>
</dbReference>
<dbReference type="PANTHER" id="PTHR43742:SF10">
    <property type="entry name" value="TRIMETHYLAMINE-N-OXIDE REDUCTASE 2"/>
    <property type="match status" value="1"/>
</dbReference>
<dbReference type="InterPro" id="IPR006657">
    <property type="entry name" value="MoPterin_dinucl-bd_dom"/>
</dbReference>
<evidence type="ECO:0000259" key="9">
    <source>
        <dbReference type="Pfam" id="PF01568"/>
    </source>
</evidence>
<keyword evidence="6" id="KW-0560">Oxidoreductase</keyword>
<feature type="domain" description="Molybdopterin oxidoreductase" evidence="8">
    <location>
        <begin position="77"/>
        <end position="537"/>
    </location>
</feature>
<gene>
    <name evidence="11" type="ORF">ACH4WX_03585</name>
</gene>
<dbReference type="Gene3D" id="2.40.40.20">
    <property type="match status" value="1"/>
</dbReference>
<reference evidence="11 12" key="1">
    <citation type="submission" date="2024-10" db="EMBL/GenBank/DDBJ databases">
        <title>The Natural Products Discovery Center: Release of the First 8490 Sequenced Strains for Exploring Actinobacteria Biosynthetic Diversity.</title>
        <authorList>
            <person name="Kalkreuter E."/>
            <person name="Kautsar S.A."/>
            <person name="Yang D."/>
            <person name="Bader C.D."/>
            <person name="Teijaro C.N."/>
            <person name="Fluegel L."/>
            <person name="Davis C.M."/>
            <person name="Simpson J.R."/>
            <person name="Lauterbach L."/>
            <person name="Steele A.D."/>
            <person name="Gui C."/>
            <person name="Meng S."/>
            <person name="Li G."/>
            <person name="Viehrig K."/>
            <person name="Ye F."/>
            <person name="Su P."/>
            <person name="Kiefer A.F."/>
            <person name="Nichols A."/>
            <person name="Cepeda A.J."/>
            <person name="Yan W."/>
            <person name="Fan B."/>
            <person name="Jiang Y."/>
            <person name="Adhikari A."/>
            <person name="Zheng C.-J."/>
            <person name="Schuster L."/>
            <person name="Cowan T.M."/>
            <person name="Smanski M.J."/>
            <person name="Chevrette M.G."/>
            <person name="De Carvalho L.P.S."/>
            <person name="Shen B."/>
        </authorList>
    </citation>
    <scope>NUCLEOTIDE SEQUENCE [LARGE SCALE GENOMIC DNA]</scope>
    <source>
        <strain evidence="11 12">NPDC020568</strain>
    </source>
</reference>
<keyword evidence="4" id="KW-0479">Metal-binding</keyword>
<evidence type="ECO:0000259" key="10">
    <source>
        <dbReference type="Pfam" id="PF18364"/>
    </source>
</evidence>
<dbReference type="RefSeq" id="WP_231507931.1">
    <property type="nucleotide sequence ID" value="NZ_JBIRUQ010000001.1"/>
</dbReference>
<dbReference type="InterPro" id="IPR006656">
    <property type="entry name" value="Mopterin_OxRdtase"/>
</dbReference>
<evidence type="ECO:0000313" key="11">
    <source>
        <dbReference type="EMBL" id="MFI1459786.1"/>
    </source>
</evidence>
<dbReference type="InterPro" id="IPR006655">
    <property type="entry name" value="Mopterin_OxRdtase_prok_CS"/>
</dbReference>
<dbReference type="InterPro" id="IPR041954">
    <property type="entry name" value="CT_DMSOR/BSOR/TMAOR"/>
</dbReference>
<dbReference type="InterPro" id="IPR009010">
    <property type="entry name" value="Asp_de-COase-like_dom_sf"/>
</dbReference>
<organism evidence="11 12">
    <name type="scientific">Nocardia carnea</name>
    <dbReference type="NCBI Taxonomy" id="37328"/>
    <lineage>
        <taxon>Bacteria</taxon>
        <taxon>Bacillati</taxon>
        <taxon>Actinomycetota</taxon>
        <taxon>Actinomycetes</taxon>
        <taxon>Mycobacteriales</taxon>
        <taxon>Nocardiaceae</taxon>
        <taxon>Nocardia</taxon>
    </lineage>
</organism>
<evidence type="ECO:0000256" key="3">
    <source>
        <dbReference type="ARBA" id="ARBA00022505"/>
    </source>
</evidence>
<dbReference type="Pfam" id="PF01568">
    <property type="entry name" value="Molydop_binding"/>
    <property type="match status" value="1"/>
</dbReference>
<dbReference type="InterPro" id="IPR041460">
    <property type="entry name" value="Molybdopterin_N"/>
</dbReference>
<dbReference type="InterPro" id="IPR050612">
    <property type="entry name" value="Prok_Mopterin_Oxidored"/>
</dbReference>
<comment type="similarity">
    <text evidence="2">Belongs to the prokaryotic molybdopterin-containing oxidoreductase family.</text>
</comment>
<evidence type="ECO:0000256" key="6">
    <source>
        <dbReference type="ARBA" id="ARBA00023002"/>
    </source>
</evidence>
<dbReference type="PANTHER" id="PTHR43742">
    <property type="entry name" value="TRIMETHYLAMINE-N-OXIDE REDUCTASE"/>
    <property type="match status" value="1"/>
</dbReference>
<protein>
    <submittedName>
        <fullName evidence="11">Molybdopterin-dependent oxidoreductase</fullName>
    </submittedName>
</protein>
<feature type="domain" description="Molybdopterin dinucleotide-binding" evidence="9">
    <location>
        <begin position="654"/>
        <end position="774"/>
    </location>
</feature>
<dbReference type="Gene3D" id="3.40.228.10">
    <property type="entry name" value="Dimethylsulfoxide Reductase, domain 2"/>
    <property type="match status" value="1"/>
</dbReference>
<dbReference type="EMBL" id="JBIRUQ010000001">
    <property type="protein sequence ID" value="MFI1459786.1"/>
    <property type="molecule type" value="Genomic_DNA"/>
</dbReference>
<dbReference type="Gene3D" id="3.40.50.740">
    <property type="match status" value="1"/>
</dbReference>
<dbReference type="SUPFAM" id="SSF50692">
    <property type="entry name" value="ADC-like"/>
    <property type="match status" value="1"/>
</dbReference>
<feature type="domain" description="Molybdopterin oxidoreductase N-terminal" evidence="10">
    <location>
        <begin position="33"/>
        <end position="69"/>
    </location>
</feature>
<keyword evidence="5" id="KW-0574">Periplasm</keyword>
<dbReference type="SUPFAM" id="SSF53706">
    <property type="entry name" value="Formate dehydrogenase/DMSO reductase, domains 1-3"/>
    <property type="match status" value="1"/>
</dbReference>
<keyword evidence="3" id="KW-0500">Molybdenum</keyword>
<comment type="cofactor">
    <cofactor evidence="1">
        <name>Mo-bis(molybdopterin guanine dinucleotide)</name>
        <dbReference type="ChEBI" id="CHEBI:60539"/>
    </cofactor>
</comment>
<accession>A0ABW7TIW1</accession>
<keyword evidence="12" id="KW-1185">Reference proteome</keyword>
<proteinExistence type="inferred from homology"/>
<evidence type="ECO:0000256" key="7">
    <source>
        <dbReference type="SAM" id="MobiDB-lite"/>
    </source>
</evidence>
<feature type="region of interest" description="Disordered" evidence="7">
    <location>
        <begin position="1"/>
        <end position="25"/>
    </location>
</feature>
<dbReference type="Pfam" id="PF18364">
    <property type="entry name" value="Molybdopterin_N"/>
    <property type="match status" value="1"/>
</dbReference>
<dbReference type="GeneID" id="93505971"/>
<evidence type="ECO:0000256" key="4">
    <source>
        <dbReference type="ARBA" id="ARBA00022723"/>
    </source>
</evidence>
<dbReference type="Proteomes" id="UP001611263">
    <property type="component" value="Unassembled WGS sequence"/>
</dbReference>